<organism evidence="2 3">
    <name type="scientific">Pontixanthobacter aquaemixtae</name>
    <dbReference type="NCBI Taxonomy" id="1958940"/>
    <lineage>
        <taxon>Bacteria</taxon>
        <taxon>Pseudomonadati</taxon>
        <taxon>Pseudomonadota</taxon>
        <taxon>Alphaproteobacteria</taxon>
        <taxon>Sphingomonadales</taxon>
        <taxon>Erythrobacteraceae</taxon>
        <taxon>Pontixanthobacter</taxon>
    </lineage>
</organism>
<proteinExistence type="predicted"/>
<dbReference type="AlphaFoldDB" id="A0A844ZTA3"/>
<dbReference type="RefSeq" id="WP_160603821.1">
    <property type="nucleotide sequence ID" value="NZ_WTYX01000001.1"/>
</dbReference>
<dbReference type="Proteomes" id="UP000442714">
    <property type="component" value="Unassembled WGS sequence"/>
</dbReference>
<feature type="transmembrane region" description="Helical" evidence="1">
    <location>
        <begin position="29"/>
        <end position="47"/>
    </location>
</feature>
<keyword evidence="1" id="KW-0812">Transmembrane</keyword>
<reference evidence="2 3" key="1">
    <citation type="submission" date="2019-12" db="EMBL/GenBank/DDBJ databases">
        <title>Genomic-based taxomic classification of the family Erythrobacteraceae.</title>
        <authorList>
            <person name="Xu L."/>
        </authorList>
    </citation>
    <scope>NUCLEOTIDE SEQUENCE [LARGE SCALE GENOMIC DNA]</scope>
    <source>
        <strain evidence="2 3">KCTC 52763</strain>
    </source>
</reference>
<sequence>MGFDWVTLAIALGLAFVAWKVIKGMVKFAAIAAILCGGLYIYSQGYLS</sequence>
<keyword evidence="3" id="KW-1185">Reference proteome</keyword>
<dbReference type="EMBL" id="WTYX01000001">
    <property type="protein sequence ID" value="MXO90350.1"/>
    <property type="molecule type" value="Genomic_DNA"/>
</dbReference>
<accession>A0A844ZTA3</accession>
<comment type="caution">
    <text evidence="2">The sequence shown here is derived from an EMBL/GenBank/DDBJ whole genome shotgun (WGS) entry which is preliminary data.</text>
</comment>
<evidence type="ECO:0000313" key="2">
    <source>
        <dbReference type="EMBL" id="MXO90350.1"/>
    </source>
</evidence>
<evidence type="ECO:0000313" key="3">
    <source>
        <dbReference type="Proteomes" id="UP000442714"/>
    </source>
</evidence>
<gene>
    <name evidence="2" type="ORF">GRI41_05925</name>
</gene>
<name>A0A844ZTA3_9SPHN</name>
<keyword evidence="1" id="KW-1133">Transmembrane helix</keyword>
<evidence type="ECO:0000256" key="1">
    <source>
        <dbReference type="SAM" id="Phobius"/>
    </source>
</evidence>
<feature type="transmembrane region" description="Helical" evidence="1">
    <location>
        <begin position="6"/>
        <end position="22"/>
    </location>
</feature>
<protein>
    <submittedName>
        <fullName evidence="2">Uncharacterized protein</fullName>
    </submittedName>
</protein>
<keyword evidence="1" id="KW-0472">Membrane</keyword>